<reference evidence="6" key="3">
    <citation type="submission" date="2014-04" db="EMBL/GenBank/DDBJ databases">
        <title>Activation of silent natural product biosynthesis pathways by reporter-guided mutant selection.</title>
        <authorList>
            <person name="Guo F."/>
            <person name="Xiang S."/>
            <person name="Li L."/>
            <person name="Wang B."/>
            <person name="Rajasarkka J."/>
            <person name="Grondahl K."/>
            <person name="Hannuksela Y."/>
            <person name="Ai G."/>
            <person name="Metsa-Ketela M."/>
            <person name="Yang K."/>
        </authorList>
    </citation>
    <scope>NUCLEOTIDE SEQUENCE</scope>
    <source>
        <strain evidence="6">PGA64</strain>
    </source>
</reference>
<evidence type="ECO:0000259" key="5">
    <source>
        <dbReference type="Pfam" id="PF21036"/>
    </source>
</evidence>
<comment type="similarity">
    <text evidence="1">Belongs to the glycosyltransferase 28 family.</text>
</comment>
<dbReference type="SMR" id="X5DRR0"/>
<dbReference type="Pfam" id="PF21036">
    <property type="entry name" value="EryCIII-like_N"/>
    <property type="match status" value="1"/>
</dbReference>
<proteinExistence type="inferred from homology"/>
<dbReference type="PANTHER" id="PTHR48050:SF13">
    <property type="entry name" value="STEROL 3-BETA-GLUCOSYLTRANSFERASE UGT80A2"/>
    <property type="match status" value="1"/>
</dbReference>
<dbReference type="Gene3D" id="3.40.50.2000">
    <property type="entry name" value="Glycogen Phosphorylase B"/>
    <property type="match status" value="2"/>
</dbReference>
<dbReference type="InterPro" id="IPR002213">
    <property type="entry name" value="UDP_glucos_trans"/>
</dbReference>
<dbReference type="InterPro" id="IPR050426">
    <property type="entry name" value="Glycosyltransferase_28"/>
</dbReference>
<accession>X5DRR0</accession>
<dbReference type="PANTHER" id="PTHR48050">
    <property type="entry name" value="STEROL 3-BETA-GLUCOSYLTRANSFERASE"/>
    <property type="match status" value="1"/>
</dbReference>
<dbReference type="EMBL" id="AY034378">
    <property type="protein sequence ID" value="AHW57791.1"/>
    <property type="molecule type" value="Genomic_DNA"/>
</dbReference>
<evidence type="ECO:0000313" key="6">
    <source>
        <dbReference type="EMBL" id="AHW57791.1"/>
    </source>
</evidence>
<reference evidence="6" key="2">
    <citation type="journal article" date="2004" name="J. Antibiot.">
        <title>Partial activation of a silent angucycline-type gene cluster from a rubromycin beta producing Streptomyces sp. PGA64.</title>
        <authorList>
            <person name="Metsa-Ketela M."/>
            <person name="Ylihonko K."/>
            <person name="Mantsala P."/>
        </authorList>
    </citation>
    <scope>NUCLEOTIDE SEQUENCE</scope>
    <source>
        <strain evidence="6">PGA64</strain>
    </source>
</reference>
<dbReference type="Pfam" id="PF06722">
    <property type="entry name" value="EryCIII-like_C"/>
    <property type="match status" value="1"/>
</dbReference>
<evidence type="ECO:0000259" key="4">
    <source>
        <dbReference type="Pfam" id="PF06722"/>
    </source>
</evidence>
<keyword evidence="2" id="KW-0328">Glycosyltransferase</keyword>
<dbReference type="GO" id="GO:0017000">
    <property type="term" value="P:antibiotic biosynthetic process"/>
    <property type="evidence" value="ECO:0007669"/>
    <property type="project" value="UniProtKB-ARBA"/>
</dbReference>
<dbReference type="InterPro" id="IPR010610">
    <property type="entry name" value="EryCIII-like_C"/>
</dbReference>
<dbReference type="CDD" id="cd03784">
    <property type="entry name" value="GT1_Gtf-like"/>
    <property type="match status" value="1"/>
</dbReference>
<name>X5DRR0_9ACTN</name>
<dbReference type="AlphaFoldDB" id="X5DRR0"/>
<dbReference type="GO" id="GO:0008194">
    <property type="term" value="F:UDP-glycosyltransferase activity"/>
    <property type="evidence" value="ECO:0007669"/>
    <property type="project" value="InterPro"/>
</dbReference>
<evidence type="ECO:0000256" key="3">
    <source>
        <dbReference type="ARBA" id="ARBA00022679"/>
    </source>
</evidence>
<feature type="domain" description="Erythromycin biosynthesis protein CIII-like C-terminal" evidence="4">
    <location>
        <begin position="266"/>
        <end position="407"/>
    </location>
</feature>
<dbReference type="GO" id="GO:0016758">
    <property type="term" value="F:hexosyltransferase activity"/>
    <property type="evidence" value="ECO:0007669"/>
    <property type="project" value="UniProtKB-ARBA"/>
</dbReference>
<protein>
    <submittedName>
        <fullName evidence="6">Pga5</fullName>
    </submittedName>
</protein>
<dbReference type="SUPFAM" id="SSF53756">
    <property type="entry name" value="UDP-Glycosyltransferase/glycogen phosphorylase"/>
    <property type="match status" value="1"/>
</dbReference>
<dbReference type="InterPro" id="IPR048284">
    <property type="entry name" value="EryCIII-like_N"/>
</dbReference>
<sequence>MRVLFVIFPATAHFHPIVPLAWALRAAGHEVRVATHAGITDTIGAAGLTTVPVGDTEALRHVVELSKDPGLLGELDSGLTLDTEHADDWETTWLRTVRSLSVFGHALDDLVAVCRNWQPDLVVWDPFCVPAAIAARLTGAAHVRCLWGQDNVAWLRARAREQAGHSGPDEILARLMEPLLETHGLDYDDELLLGQWTIDPSLDGLRLSTGLPTLPMRQLPYHGAATPPRWLDERSSRPRVCLTLGVGGRGRQLFAETGVSLTDTVTGLSTLDIELLVTLDPGQWPADTRLPDNVRLIDYVPLDLLLPSCEAVIHHGGTGTFNAAVAHQVLQLIVPMPFWEEPANARHLRESGAGETIEPAVFSADALRDGLARLLRQPAYRDGTRKLYEEYLLAPAPHSLVADLESLTRTHRSTPTGNTT</sequence>
<reference evidence="6" key="1">
    <citation type="journal article" date="2003" name="Antimicrob. Agents Chemother.">
        <title>Engineering anthracycline biosynthesis toward angucyclines.</title>
        <authorList>
            <person name="Metsa-Ketela M."/>
            <person name="Palmu K."/>
            <person name="Kunnari T."/>
            <person name="Ylihonko K."/>
            <person name="Mantsala P."/>
        </authorList>
    </citation>
    <scope>NUCLEOTIDE SEQUENCE</scope>
    <source>
        <strain evidence="6">PGA64</strain>
    </source>
</reference>
<feature type="domain" description="Erythromycin biosynthesis protein CIII-like N-terminal" evidence="5">
    <location>
        <begin position="22"/>
        <end position="245"/>
    </location>
</feature>
<evidence type="ECO:0000256" key="2">
    <source>
        <dbReference type="ARBA" id="ARBA00022676"/>
    </source>
</evidence>
<keyword evidence="3" id="KW-0808">Transferase</keyword>
<organism evidence="6">
    <name type="scientific">Streptomyces sp. PGA64</name>
    <dbReference type="NCBI Taxonomy" id="161235"/>
    <lineage>
        <taxon>Bacteria</taxon>
        <taxon>Bacillati</taxon>
        <taxon>Actinomycetota</taxon>
        <taxon>Actinomycetes</taxon>
        <taxon>Kitasatosporales</taxon>
        <taxon>Streptomycetaceae</taxon>
        <taxon>Streptomyces</taxon>
    </lineage>
</organism>
<evidence type="ECO:0000256" key="1">
    <source>
        <dbReference type="ARBA" id="ARBA00006962"/>
    </source>
</evidence>